<evidence type="ECO:0000256" key="7">
    <source>
        <dbReference type="ARBA" id="ARBA00023211"/>
    </source>
</evidence>
<dbReference type="Gene3D" id="3.90.79.10">
    <property type="entry name" value="Nucleoside Triphosphate Pyrophosphohydrolase"/>
    <property type="match status" value="1"/>
</dbReference>
<comment type="similarity">
    <text evidence="3">Belongs to the Nudix hydrolase family. PCD1 subfamily.</text>
</comment>
<keyword evidence="4" id="KW-0479">Metal-binding</keyword>
<dbReference type="InterPro" id="IPR000059">
    <property type="entry name" value="NUDIX_hydrolase_NudL_CS"/>
</dbReference>
<dbReference type="InterPro" id="IPR000086">
    <property type="entry name" value="NUDIX_hydrolase_dom"/>
</dbReference>
<dbReference type="EMBL" id="JBHMDG010000001">
    <property type="protein sequence ID" value="MFB9311469.1"/>
    <property type="molecule type" value="Genomic_DNA"/>
</dbReference>
<comment type="cofactor">
    <cofactor evidence="1">
        <name>Mn(2+)</name>
        <dbReference type="ChEBI" id="CHEBI:29035"/>
    </cofactor>
</comment>
<dbReference type="EC" id="3.6.1.55" evidence="11"/>
<dbReference type="PANTHER" id="PTHR12992">
    <property type="entry name" value="NUDIX HYDROLASE"/>
    <property type="match status" value="1"/>
</dbReference>
<keyword evidence="5 8" id="KW-0378">Hydrolase</keyword>
<dbReference type="RefSeq" id="WP_246084039.1">
    <property type="nucleotide sequence ID" value="NZ_JBHMDG010000001.1"/>
</dbReference>
<dbReference type="InterPro" id="IPR015797">
    <property type="entry name" value="NUDIX_hydrolase-like_dom_sf"/>
</dbReference>
<accession>A0ABV5K733</accession>
<feature type="region of interest" description="Disordered" evidence="9">
    <location>
        <begin position="222"/>
        <end position="242"/>
    </location>
</feature>
<dbReference type="Proteomes" id="UP001589750">
    <property type="component" value="Unassembled WGS sequence"/>
</dbReference>
<dbReference type="CDD" id="cd03426">
    <property type="entry name" value="NUDIX_CoAse_Nudt7"/>
    <property type="match status" value="1"/>
</dbReference>
<reference evidence="11 12" key="1">
    <citation type="submission" date="2024-09" db="EMBL/GenBank/DDBJ databases">
        <authorList>
            <person name="Sun Q."/>
            <person name="Mori K."/>
        </authorList>
    </citation>
    <scope>NUCLEOTIDE SEQUENCE [LARGE SCALE GENOMIC DNA]</scope>
    <source>
        <strain evidence="11 12">JCM 9626</strain>
    </source>
</reference>
<dbReference type="PRINTS" id="PR00502">
    <property type="entry name" value="NUDIXFAMILY"/>
</dbReference>
<evidence type="ECO:0000256" key="4">
    <source>
        <dbReference type="ARBA" id="ARBA00022723"/>
    </source>
</evidence>
<evidence type="ECO:0000256" key="5">
    <source>
        <dbReference type="ARBA" id="ARBA00022801"/>
    </source>
</evidence>
<dbReference type="SUPFAM" id="SSF55811">
    <property type="entry name" value="Nudix"/>
    <property type="match status" value="1"/>
</dbReference>
<dbReference type="Pfam" id="PF00293">
    <property type="entry name" value="NUDIX"/>
    <property type="match status" value="1"/>
</dbReference>
<organism evidence="11 12">
    <name type="scientific">Nocardioides plantarum</name>
    <dbReference type="NCBI Taxonomy" id="29299"/>
    <lineage>
        <taxon>Bacteria</taxon>
        <taxon>Bacillati</taxon>
        <taxon>Actinomycetota</taxon>
        <taxon>Actinomycetes</taxon>
        <taxon>Propionibacteriales</taxon>
        <taxon>Nocardioidaceae</taxon>
        <taxon>Nocardioides</taxon>
    </lineage>
</organism>
<evidence type="ECO:0000256" key="8">
    <source>
        <dbReference type="RuleBase" id="RU003476"/>
    </source>
</evidence>
<evidence type="ECO:0000256" key="6">
    <source>
        <dbReference type="ARBA" id="ARBA00022842"/>
    </source>
</evidence>
<evidence type="ECO:0000313" key="12">
    <source>
        <dbReference type="Proteomes" id="UP001589750"/>
    </source>
</evidence>
<keyword evidence="12" id="KW-1185">Reference proteome</keyword>
<protein>
    <submittedName>
        <fullName evidence="11">NUDIX hydrolase</fullName>
        <ecNumber evidence="11">3.6.1.55</ecNumber>
    </submittedName>
</protein>
<keyword evidence="7" id="KW-0464">Manganese</keyword>
<keyword evidence="6" id="KW-0460">Magnesium</keyword>
<feature type="domain" description="Nudix hydrolase" evidence="10">
    <location>
        <begin position="39"/>
        <end position="178"/>
    </location>
</feature>
<comment type="caution">
    <text evidence="11">The sequence shown here is derived from an EMBL/GenBank/DDBJ whole genome shotgun (WGS) entry which is preliminary data.</text>
</comment>
<gene>
    <name evidence="11" type="ORF">ACFFRI_00310</name>
</gene>
<dbReference type="PROSITE" id="PS01293">
    <property type="entry name" value="NUDIX_COA"/>
    <property type="match status" value="1"/>
</dbReference>
<dbReference type="PROSITE" id="PS00893">
    <property type="entry name" value="NUDIX_BOX"/>
    <property type="match status" value="1"/>
</dbReference>
<evidence type="ECO:0000259" key="10">
    <source>
        <dbReference type="PROSITE" id="PS51462"/>
    </source>
</evidence>
<comment type="cofactor">
    <cofactor evidence="2">
        <name>Mg(2+)</name>
        <dbReference type="ChEBI" id="CHEBI:18420"/>
    </cofactor>
</comment>
<evidence type="ECO:0000256" key="3">
    <source>
        <dbReference type="ARBA" id="ARBA00006506"/>
    </source>
</evidence>
<evidence type="ECO:0000256" key="2">
    <source>
        <dbReference type="ARBA" id="ARBA00001946"/>
    </source>
</evidence>
<sequence length="242" mass="26806">MSWAEHPGLPDWLRPVEAAARSITVHDLTRFMVPDDADGVRRSSVLMLFGEGPSGPDLLLTERAHHMRSHPGQVSFPGGSIDPGETAHETALREAHEETGLDPAGVEVFAELPELWLPPSNFAVVPVLAWWREPSPVSVRSPDEVHAVWRVPISELRDTAHRITVVGPRGWRSPGFLVGDDHDVILWGFTGGIVARLFEFLGWIDDLPDAPEHELPAYMLGGRPPANVDVQPNTEFEERRRG</sequence>
<dbReference type="InterPro" id="IPR045121">
    <property type="entry name" value="CoAse"/>
</dbReference>
<evidence type="ECO:0000256" key="9">
    <source>
        <dbReference type="SAM" id="MobiDB-lite"/>
    </source>
</evidence>
<dbReference type="PANTHER" id="PTHR12992:SF11">
    <property type="entry name" value="MITOCHONDRIAL COENZYME A DIPHOSPHATASE NUDT8"/>
    <property type="match status" value="1"/>
</dbReference>
<name>A0ABV5K733_9ACTN</name>
<dbReference type="GO" id="GO:0035539">
    <property type="term" value="F:8-oxo-7,8-dihydrodeoxyguanosine triphosphate pyrophosphatase activity"/>
    <property type="evidence" value="ECO:0007669"/>
    <property type="project" value="UniProtKB-EC"/>
</dbReference>
<evidence type="ECO:0000256" key="1">
    <source>
        <dbReference type="ARBA" id="ARBA00001936"/>
    </source>
</evidence>
<dbReference type="InterPro" id="IPR020476">
    <property type="entry name" value="Nudix_hydrolase"/>
</dbReference>
<proteinExistence type="inferred from homology"/>
<dbReference type="InterPro" id="IPR020084">
    <property type="entry name" value="NUDIX_hydrolase_CS"/>
</dbReference>
<evidence type="ECO:0000313" key="11">
    <source>
        <dbReference type="EMBL" id="MFB9311469.1"/>
    </source>
</evidence>
<dbReference type="PROSITE" id="PS51462">
    <property type="entry name" value="NUDIX"/>
    <property type="match status" value="1"/>
</dbReference>